<dbReference type="Gene3D" id="2.40.330.10">
    <property type="entry name" value="DNA-binding pseudobarrel domain"/>
    <property type="match status" value="1"/>
</dbReference>
<dbReference type="AlphaFoldDB" id="A0A9P1E2H7"/>
<organism evidence="7 8">
    <name type="scientific">Cuscuta europaea</name>
    <name type="common">European dodder</name>
    <dbReference type="NCBI Taxonomy" id="41803"/>
    <lineage>
        <taxon>Eukaryota</taxon>
        <taxon>Viridiplantae</taxon>
        <taxon>Streptophyta</taxon>
        <taxon>Embryophyta</taxon>
        <taxon>Tracheophyta</taxon>
        <taxon>Spermatophyta</taxon>
        <taxon>Magnoliopsida</taxon>
        <taxon>eudicotyledons</taxon>
        <taxon>Gunneridae</taxon>
        <taxon>Pentapetalae</taxon>
        <taxon>asterids</taxon>
        <taxon>lamiids</taxon>
        <taxon>Solanales</taxon>
        <taxon>Convolvulaceae</taxon>
        <taxon>Cuscuteae</taxon>
        <taxon>Cuscuta</taxon>
        <taxon>Cuscuta subgen. Cuscuta</taxon>
    </lineage>
</organism>
<evidence type="ECO:0000256" key="2">
    <source>
        <dbReference type="ARBA" id="ARBA00023015"/>
    </source>
</evidence>
<keyword evidence="4" id="KW-0804">Transcription</keyword>
<evidence type="ECO:0000256" key="5">
    <source>
        <dbReference type="ARBA" id="ARBA00023242"/>
    </source>
</evidence>
<protein>
    <submittedName>
        <fullName evidence="7">Uncharacterized protein</fullName>
    </submittedName>
</protein>
<proteinExistence type="predicted"/>
<dbReference type="PANTHER" id="PTHR31140">
    <property type="entry name" value="B3 DOMAIN-CONTAINING TRANSCRIPTION FACTOR ABI3"/>
    <property type="match status" value="1"/>
</dbReference>
<dbReference type="GO" id="GO:0003700">
    <property type="term" value="F:DNA-binding transcription factor activity"/>
    <property type="evidence" value="ECO:0007669"/>
    <property type="project" value="InterPro"/>
</dbReference>
<name>A0A9P1E2H7_CUSEU</name>
<feature type="region of interest" description="Disordered" evidence="6">
    <location>
        <begin position="141"/>
        <end position="194"/>
    </location>
</feature>
<feature type="non-terminal residue" evidence="7">
    <location>
        <position position="1"/>
    </location>
</feature>
<dbReference type="GO" id="GO:0003677">
    <property type="term" value="F:DNA binding"/>
    <property type="evidence" value="ECO:0007669"/>
    <property type="project" value="UniProtKB-KW"/>
</dbReference>
<feature type="region of interest" description="Disordered" evidence="6">
    <location>
        <begin position="1"/>
        <end position="40"/>
    </location>
</feature>
<evidence type="ECO:0000256" key="6">
    <source>
        <dbReference type="SAM" id="MobiDB-lite"/>
    </source>
</evidence>
<keyword evidence="3" id="KW-0238">DNA-binding</keyword>
<feature type="compositionally biased region" description="Polar residues" evidence="6">
    <location>
        <begin position="1"/>
        <end position="26"/>
    </location>
</feature>
<dbReference type="EMBL" id="CAMAPE010000008">
    <property type="protein sequence ID" value="CAH9073640.1"/>
    <property type="molecule type" value="Genomic_DNA"/>
</dbReference>
<dbReference type="OrthoDB" id="757982at2759"/>
<dbReference type="InterPro" id="IPR015300">
    <property type="entry name" value="DNA-bd_pseudobarrel_sf"/>
</dbReference>
<comment type="caution">
    <text evidence="7">The sequence shown here is derived from an EMBL/GenBank/DDBJ whole genome shotgun (WGS) entry which is preliminary data.</text>
</comment>
<dbReference type="Proteomes" id="UP001152484">
    <property type="component" value="Unassembled WGS sequence"/>
</dbReference>
<dbReference type="GO" id="GO:0005634">
    <property type="term" value="C:nucleus"/>
    <property type="evidence" value="ECO:0007669"/>
    <property type="project" value="UniProtKB-SubCell"/>
</dbReference>
<keyword evidence="5" id="KW-0539">Nucleus</keyword>
<evidence type="ECO:0000256" key="1">
    <source>
        <dbReference type="ARBA" id="ARBA00004123"/>
    </source>
</evidence>
<dbReference type="PANTHER" id="PTHR31140:SF81">
    <property type="entry name" value="B3 DOMAIN-CONTAINING TRANSCRIPTION FACTOR ABI3"/>
    <property type="match status" value="1"/>
</dbReference>
<feature type="compositionally biased region" description="Low complexity" evidence="6">
    <location>
        <begin position="27"/>
        <end position="37"/>
    </location>
</feature>
<dbReference type="InterPro" id="IPR044800">
    <property type="entry name" value="LEC2-like"/>
</dbReference>
<feature type="compositionally biased region" description="Basic residues" evidence="6">
    <location>
        <begin position="77"/>
        <end position="96"/>
    </location>
</feature>
<evidence type="ECO:0000256" key="4">
    <source>
        <dbReference type="ARBA" id="ARBA00023163"/>
    </source>
</evidence>
<evidence type="ECO:0000313" key="8">
    <source>
        <dbReference type="Proteomes" id="UP001152484"/>
    </source>
</evidence>
<keyword evidence="2" id="KW-0805">Transcription regulation</keyword>
<feature type="region of interest" description="Disordered" evidence="6">
    <location>
        <begin position="71"/>
        <end position="101"/>
    </location>
</feature>
<reference evidence="7" key="1">
    <citation type="submission" date="2022-07" db="EMBL/GenBank/DDBJ databases">
        <authorList>
            <person name="Macas J."/>
            <person name="Novak P."/>
            <person name="Neumann P."/>
        </authorList>
    </citation>
    <scope>NUCLEOTIDE SEQUENCE</scope>
</reference>
<gene>
    <name evidence="7" type="ORF">CEURO_LOCUS4888</name>
</gene>
<evidence type="ECO:0000256" key="3">
    <source>
        <dbReference type="ARBA" id="ARBA00023125"/>
    </source>
</evidence>
<evidence type="ECO:0000313" key="7">
    <source>
        <dbReference type="EMBL" id="CAH9073640.1"/>
    </source>
</evidence>
<accession>A0A9P1E2H7</accession>
<keyword evidence="8" id="KW-1185">Reference proteome</keyword>
<sequence>MDSNQSWPSSTEFPAASQPFNPFPESNNNNNKNGINGTVAAVSDESPGLYGSEFPYQLFDGNGERLVRLGSSATKEARKKRMARQRRLSNGHHFRHQNNNNAIRLGGSGGVEKCSVSHHRQVVNNGPKNSFGNWMYWSPAVSNARPPQPQATPPVVKEAPRQQPQQPSPVDRQPLAQPQLNQAKPGSLDRRQMVKTEKNLKFLLQKVLKQSDVGSLGRIVLPK</sequence>
<comment type="subcellular location">
    <subcellularLocation>
        <location evidence="1">Nucleus</location>
    </subcellularLocation>
</comment>